<dbReference type="InterPro" id="IPR050446">
    <property type="entry name" value="FAD-oxidoreductase/Apoptosis"/>
</dbReference>
<dbReference type="GO" id="GO:0016656">
    <property type="term" value="F:monodehydroascorbate reductase (NADH) activity"/>
    <property type="evidence" value="ECO:0007669"/>
    <property type="project" value="UniProtKB-EC"/>
</dbReference>
<dbReference type="AlphaFoldDB" id="A0A8K0HS94"/>
<dbReference type="Proteomes" id="UP000796880">
    <property type="component" value="Unassembled WGS sequence"/>
</dbReference>
<evidence type="ECO:0000256" key="5">
    <source>
        <dbReference type="ARBA" id="ARBA00023002"/>
    </source>
</evidence>
<evidence type="ECO:0000256" key="3">
    <source>
        <dbReference type="ARBA" id="ARBA00022630"/>
    </source>
</evidence>
<comment type="similarity">
    <text evidence="2">Belongs to the FAD-dependent oxidoreductase family.</text>
</comment>
<dbReference type="EMBL" id="VOIH02000001">
    <property type="protein sequence ID" value="KAF3456688.1"/>
    <property type="molecule type" value="Genomic_DNA"/>
</dbReference>
<dbReference type="PANTHER" id="PTHR43557:SF5">
    <property type="entry name" value="MONODEHYDROASCORBATE REDUCTASE 1, PEROXISOMAL"/>
    <property type="match status" value="1"/>
</dbReference>
<keyword evidence="3" id="KW-0285">Flavoprotein</keyword>
<dbReference type="Pfam" id="PF07992">
    <property type="entry name" value="Pyr_redox_2"/>
    <property type="match status" value="1"/>
</dbReference>
<dbReference type="Gene3D" id="3.30.390.30">
    <property type="match status" value="1"/>
</dbReference>
<dbReference type="InterPro" id="IPR016156">
    <property type="entry name" value="FAD/NAD-linked_Rdtase_dimer_sf"/>
</dbReference>
<sequence length="539" mass="60114">MKVLKSIISEELNSLKEDIELKFYCENHLSGIIEKEEVIIWLNNVRAINSEIQMIEQYTGEEEWLLSPRLGELVDIKTKEALELLQKGTSHRMVFEEKHFKYIIVGGGVAAGHAAMEFTRQGLHPGELAIISKEGVAPYERPVLSKSYLFPNEAARLPSFYVCDEDYKKKRLLPQWYVNKGIELILGTEVVKTDLASKTLTVASGRIFRYGTLIIATGSEAIKLTDTGVQGADAKNIFYLREIIDADELVKGMKRKYKGKAVVIGGGVISLEVAAAMRINGFDVSLLYRKPWFMHELFTPAIASFYEKYYSDKGIKLIKGADVVGFETASNGELKTVKLKNGKALQADIVVVGIGGRPLTALFKGQVEEEKGGIKTDGLFRTSVPDVYAVGDVATFPAKRYGDMRRVAQVDHARKSAEQAVKAIKASEDGDFNIEDYDYLPFSNSSYFDLSWCFYGDSVGEPMMFWDKRTTSTTKPKFVTYWYHDGSVVGAFLEGGSAAEERGLAAMVRLRPTVPKDELARKGVSFATALWLMHNALIY</sequence>
<dbReference type="SUPFAM" id="SSF51905">
    <property type="entry name" value="FAD/NAD(P)-binding domain"/>
    <property type="match status" value="1"/>
</dbReference>
<dbReference type="OrthoDB" id="432169at2759"/>
<dbReference type="InterPro" id="IPR048618">
    <property type="entry name" value="MDHAR3-like_C"/>
</dbReference>
<dbReference type="Pfam" id="PF21791">
    <property type="entry name" value="MDHAR3-like_C"/>
    <property type="match status" value="1"/>
</dbReference>
<reference evidence="13" key="1">
    <citation type="submission" date="2020-03" db="EMBL/GenBank/DDBJ databases">
        <title>A high-quality chromosome-level genome assembly of a woody plant with both climbing and erect habits, Rhamnella rubrinervis.</title>
        <authorList>
            <person name="Lu Z."/>
            <person name="Yang Y."/>
            <person name="Zhu X."/>
            <person name="Sun Y."/>
        </authorList>
    </citation>
    <scope>NUCLEOTIDE SEQUENCE</scope>
    <source>
        <strain evidence="13">BYM</strain>
        <tissue evidence="13">Leaf</tissue>
    </source>
</reference>
<dbReference type="InterPro" id="IPR023753">
    <property type="entry name" value="FAD/NAD-binding_dom"/>
</dbReference>
<evidence type="ECO:0000256" key="9">
    <source>
        <dbReference type="ARBA" id="ARBA00038920"/>
    </source>
</evidence>
<dbReference type="Gene3D" id="3.50.50.60">
    <property type="entry name" value="FAD/NAD(P)-binding domain"/>
    <property type="match status" value="2"/>
</dbReference>
<dbReference type="InterPro" id="IPR036188">
    <property type="entry name" value="FAD/NAD-bd_sf"/>
</dbReference>
<evidence type="ECO:0000313" key="14">
    <source>
        <dbReference type="Proteomes" id="UP000796880"/>
    </source>
</evidence>
<dbReference type="GO" id="GO:0005737">
    <property type="term" value="C:cytoplasm"/>
    <property type="evidence" value="ECO:0007669"/>
    <property type="project" value="TreeGrafter"/>
</dbReference>
<keyword evidence="14" id="KW-1185">Reference proteome</keyword>
<comment type="catalytic activity">
    <reaction evidence="10">
        <text>2 monodehydro-L-ascorbate radical + NADH + H(+) = 2 L-ascorbate + NAD(+)</text>
        <dbReference type="Rhea" id="RHEA:14581"/>
        <dbReference type="ChEBI" id="CHEBI:15378"/>
        <dbReference type="ChEBI" id="CHEBI:38290"/>
        <dbReference type="ChEBI" id="CHEBI:57540"/>
        <dbReference type="ChEBI" id="CHEBI:57945"/>
        <dbReference type="ChEBI" id="CHEBI:59513"/>
        <dbReference type="EC" id="1.6.5.4"/>
    </reaction>
</comment>
<keyword evidence="4" id="KW-0274">FAD</keyword>
<organism evidence="13 14">
    <name type="scientific">Rhamnella rubrinervis</name>
    <dbReference type="NCBI Taxonomy" id="2594499"/>
    <lineage>
        <taxon>Eukaryota</taxon>
        <taxon>Viridiplantae</taxon>
        <taxon>Streptophyta</taxon>
        <taxon>Embryophyta</taxon>
        <taxon>Tracheophyta</taxon>
        <taxon>Spermatophyta</taxon>
        <taxon>Magnoliopsida</taxon>
        <taxon>eudicotyledons</taxon>
        <taxon>Gunneridae</taxon>
        <taxon>Pentapetalae</taxon>
        <taxon>rosids</taxon>
        <taxon>fabids</taxon>
        <taxon>Rosales</taxon>
        <taxon>Rhamnaceae</taxon>
        <taxon>rhamnoid group</taxon>
        <taxon>Rhamneae</taxon>
        <taxon>Rhamnella</taxon>
    </lineage>
</organism>
<accession>A0A8K0HS94</accession>
<feature type="domain" description="Monodehydroascorbate reductase 3-like C-terminal" evidence="12">
    <location>
        <begin position="440"/>
        <end position="527"/>
    </location>
</feature>
<evidence type="ECO:0000256" key="2">
    <source>
        <dbReference type="ARBA" id="ARBA00006442"/>
    </source>
</evidence>
<proteinExistence type="inferred from homology"/>
<dbReference type="PANTHER" id="PTHR43557">
    <property type="entry name" value="APOPTOSIS-INDUCING FACTOR 1"/>
    <property type="match status" value="1"/>
</dbReference>
<evidence type="ECO:0000256" key="1">
    <source>
        <dbReference type="ARBA" id="ARBA00001974"/>
    </source>
</evidence>
<keyword evidence="5" id="KW-0560">Oxidoreductase</keyword>
<evidence type="ECO:0000256" key="7">
    <source>
        <dbReference type="ARBA" id="ARBA00023284"/>
    </source>
</evidence>
<name>A0A8K0HS94_9ROSA</name>
<keyword evidence="6" id="KW-0520">NAD</keyword>
<evidence type="ECO:0000256" key="8">
    <source>
        <dbReference type="ARBA" id="ARBA00037189"/>
    </source>
</evidence>
<evidence type="ECO:0000259" key="11">
    <source>
        <dbReference type="Pfam" id="PF07992"/>
    </source>
</evidence>
<comment type="caution">
    <text evidence="13">The sequence shown here is derived from an EMBL/GenBank/DDBJ whole genome shotgun (WGS) entry which is preliminary data.</text>
</comment>
<keyword evidence="7" id="KW-0676">Redox-active center</keyword>
<comment type="function">
    <text evidence="8">Catalyzes the conversion of monodehydroascorbate to ascorbate, oxidizing NADH in the process.</text>
</comment>
<gene>
    <name evidence="13" type="ORF">FNV43_RR01342</name>
</gene>
<protein>
    <recommendedName>
        <fullName evidence="9">monodehydroascorbate reductase (NADH)</fullName>
        <ecNumber evidence="9">1.6.5.4</ecNumber>
    </recommendedName>
</protein>
<evidence type="ECO:0000256" key="6">
    <source>
        <dbReference type="ARBA" id="ARBA00023027"/>
    </source>
</evidence>
<comment type="cofactor">
    <cofactor evidence="1">
        <name>FAD</name>
        <dbReference type="ChEBI" id="CHEBI:57692"/>
    </cofactor>
</comment>
<dbReference type="SUPFAM" id="SSF55424">
    <property type="entry name" value="FAD/NAD-linked reductases, dimerisation (C-terminal) domain"/>
    <property type="match status" value="1"/>
</dbReference>
<dbReference type="PRINTS" id="PR00411">
    <property type="entry name" value="PNDRDTASEI"/>
</dbReference>
<feature type="domain" description="FAD/NAD(P)-binding" evidence="11">
    <location>
        <begin position="100"/>
        <end position="417"/>
    </location>
</feature>
<evidence type="ECO:0000256" key="4">
    <source>
        <dbReference type="ARBA" id="ARBA00022827"/>
    </source>
</evidence>
<evidence type="ECO:0000313" key="13">
    <source>
        <dbReference type="EMBL" id="KAF3456688.1"/>
    </source>
</evidence>
<dbReference type="PRINTS" id="PR00368">
    <property type="entry name" value="FADPNR"/>
</dbReference>
<evidence type="ECO:0000259" key="12">
    <source>
        <dbReference type="Pfam" id="PF21791"/>
    </source>
</evidence>
<evidence type="ECO:0000256" key="10">
    <source>
        <dbReference type="ARBA" id="ARBA00048948"/>
    </source>
</evidence>
<dbReference type="EC" id="1.6.5.4" evidence="9"/>